<evidence type="ECO:0000313" key="6">
    <source>
        <dbReference type="Proteomes" id="UP000007799"/>
    </source>
</evidence>
<dbReference type="PRINTS" id="PR02075">
    <property type="entry name" value="FIBSHEATHIP1"/>
</dbReference>
<dbReference type="Proteomes" id="UP000007799">
    <property type="component" value="Unassembled WGS sequence"/>
</dbReference>
<evidence type="ECO:0000256" key="3">
    <source>
        <dbReference type="ARBA" id="ARBA00023054"/>
    </source>
</evidence>
<feature type="compositionally biased region" description="Acidic residues" evidence="4">
    <location>
        <begin position="131"/>
        <end position="147"/>
    </location>
</feature>
<evidence type="ECO:0000256" key="4">
    <source>
        <dbReference type="SAM" id="MobiDB-lite"/>
    </source>
</evidence>
<evidence type="ECO:0000256" key="1">
    <source>
        <dbReference type="ARBA" id="ARBA00010495"/>
    </source>
</evidence>
<feature type="compositionally biased region" description="Low complexity" evidence="4">
    <location>
        <begin position="51"/>
        <end position="67"/>
    </location>
</feature>
<feature type="region of interest" description="Disordered" evidence="4">
    <location>
        <begin position="370"/>
        <end position="402"/>
    </location>
</feature>
<feature type="compositionally biased region" description="Basic and acidic residues" evidence="4">
    <location>
        <begin position="199"/>
        <end position="212"/>
    </location>
</feature>
<dbReference type="KEGG" id="sre:PTSG_08169"/>
<accession>F2UI72</accession>
<feature type="compositionally biased region" description="Acidic residues" evidence="4">
    <location>
        <begin position="391"/>
        <end position="402"/>
    </location>
</feature>
<evidence type="ECO:0000313" key="5">
    <source>
        <dbReference type="EMBL" id="EGD76821.1"/>
    </source>
</evidence>
<dbReference type="PANTHER" id="PTHR22012:SF2">
    <property type="entry name" value="FIBROUS SHEATH-INTERACTING PROTEIN 1"/>
    <property type="match status" value="1"/>
</dbReference>
<comment type="similarity">
    <text evidence="1">Belongs to the FSIP1 family.</text>
</comment>
<feature type="compositionally biased region" description="Low complexity" evidence="4">
    <location>
        <begin position="1"/>
        <end position="24"/>
    </location>
</feature>
<dbReference type="Pfam" id="PF15554">
    <property type="entry name" value="FSIP1"/>
    <property type="match status" value="1"/>
</dbReference>
<dbReference type="EMBL" id="GL832975">
    <property type="protein sequence ID" value="EGD76821.1"/>
    <property type="molecule type" value="Genomic_DNA"/>
</dbReference>
<feature type="compositionally biased region" description="Basic and acidic residues" evidence="4">
    <location>
        <begin position="171"/>
        <end position="181"/>
    </location>
</feature>
<dbReference type="GeneID" id="16071754"/>
<dbReference type="InParanoid" id="F2UI72"/>
<dbReference type="OrthoDB" id="9946895at2759"/>
<keyword evidence="3" id="KW-0175">Coiled coil</keyword>
<dbReference type="PANTHER" id="PTHR22012">
    <property type="entry name" value="FIBROUS SHEATH INTERACTING PROTEIN 1"/>
    <property type="match status" value="1"/>
</dbReference>
<reference evidence="5" key="1">
    <citation type="submission" date="2009-08" db="EMBL/GenBank/DDBJ databases">
        <title>Annotation of Salpingoeca rosetta.</title>
        <authorList>
            <consortium name="The Broad Institute Genome Sequencing Platform"/>
            <person name="Russ C."/>
            <person name="Cuomo C."/>
            <person name="Burger G."/>
            <person name="Gray M.W."/>
            <person name="Holland P.W.H."/>
            <person name="King N."/>
            <person name="Lang F.B.F."/>
            <person name="Roger A.J."/>
            <person name="Ruiz-Trillo I."/>
            <person name="Young S.K."/>
            <person name="Zeng Q."/>
            <person name="Gargeya S."/>
            <person name="Alvarado L."/>
            <person name="Berlin A."/>
            <person name="Chapman S.B."/>
            <person name="Chen Z."/>
            <person name="Freedman E."/>
            <person name="Gellesch M."/>
            <person name="Goldberg J."/>
            <person name="Griggs A."/>
            <person name="Gujja S."/>
            <person name="Heilman E."/>
            <person name="Heiman D."/>
            <person name="Howarth C."/>
            <person name="Mehta T."/>
            <person name="Neiman D."/>
            <person name="Pearson M."/>
            <person name="Roberts A."/>
            <person name="Saif S."/>
            <person name="Shea T."/>
            <person name="Shenoy N."/>
            <person name="Sisk P."/>
            <person name="Stolte C."/>
            <person name="Sykes S."/>
            <person name="White J."/>
            <person name="Yandava C."/>
            <person name="Haas B."/>
            <person name="Nusbaum C."/>
            <person name="Birren B."/>
        </authorList>
    </citation>
    <scope>NUCLEOTIDE SEQUENCE [LARGE SCALE GENOMIC DNA]</scope>
    <source>
        <strain evidence="5">ATCC 50818</strain>
    </source>
</reference>
<dbReference type="RefSeq" id="XP_004991193.1">
    <property type="nucleotide sequence ID" value="XM_004991136.1"/>
</dbReference>
<dbReference type="AlphaFoldDB" id="F2UI72"/>
<sequence>MSRANSAGTRRVVSSRGSSATARSQPNMMTVLSGGNEGGMPQVSHAPPRPSSSRPSTTGTGRSRTTRQSVPEGGLTQLSGPPMAERQPEAQSAEDRALARAMDKIQRLDVKLHEILARERDVKRRGRTDGDDNDGEASEDDGSDGDDGGVGFFTTQPPESVGGSGSENEDHDGNDTGDAPKQKGKRKGKRGGAEGKGASGDKLKQKQQDKIQRNIKLAADGKAGVLAMTPEEKERLNELLADIDSIDESVSELEETSVRQAPNPYRLDEAVQQLADIDRRLEVMTRGRQSIASSVRTSNVPSELGSLFAGHSKVKEALRNEDDEARASLAAIDSEIERLRHLPAEGEAVDERMLEMLMMEAQAEQAYYDQVDAHAQQLDNYSNAGPTADNHDDEDDGNAPAQ</sequence>
<feature type="region of interest" description="Disordered" evidence="4">
    <location>
        <begin position="1"/>
        <end position="212"/>
    </location>
</feature>
<protein>
    <recommendedName>
        <fullName evidence="2">Fibrous sheath-interacting protein 1</fullName>
    </recommendedName>
</protein>
<organism evidence="6">
    <name type="scientific">Salpingoeca rosetta (strain ATCC 50818 / BSB-021)</name>
    <dbReference type="NCBI Taxonomy" id="946362"/>
    <lineage>
        <taxon>Eukaryota</taxon>
        <taxon>Choanoflagellata</taxon>
        <taxon>Craspedida</taxon>
        <taxon>Salpingoecidae</taxon>
        <taxon>Salpingoeca</taxon>
    </lineage>
</organism>
<name>F2UI72_SALR5</name>
<dbReference type="InterPro" id="IPR026246">
    <property type="entry name" value="Fsip1"/>
</dbReference>
<keyword evidence="6" id="KW-1185">Reference proteome</keyword>
<proteinExistence type="inferred from homology"/>
<feature type="compositionally biased region" description="Basic and acidic residues" evidence="4">
    <location>
        <begin position="93"/>
        <end position="130"/>
    </location>
</feature>
<gene>
    <name evidence="5" type="ORF">PTSG_08169</name>
</gene>
<evidence type="ECO:0000256" key="2">
    <source>
        <dbReference type="ARBA" id="ARBA00019480"/>
    </source>
</evidence>